<accession>A0A2U0I0M6</accession>
<organism evidence="2 3">
    <name type="scientific">Marixanthomonas spongiae</name>
    <dbReference type="NCBI Taxonomy" id="2174845"/>
    <lineage>
        <taxon>Bacteria</taxon>
        <taxon>Pseudomonadati</taxon>
        <taxon>Bacteroidota</taxon>
        <taxon>Flavobacteriia</taxon>
        <taxon>Flavobacteriales</taxon>
        <taxon>Flavobacteriaceae</taxon>
        <taxon>Marixanthomonas</taxon>
    </lineage>
</organism>
<dbReference type="Proteomes" id="UP000245962">
    <property type="component" value="Unassembled WGS sequence"/>
</dbReference>
<evidence type="ECO:0000313" key="3">
    <source>
        <dbReference type="Proteomes" id="UP000245962"/>
    </source>
</evidence>
<comment type="caution">
    <text evidence="2">The sequence shown here is derived from an EMBL/GenBank/DDBJ whole genome shotgun (WGS) entry which is preliminary data.</text>
</comment>
<feature type="domain" description="NADPH-dependent FMN reductase-like" evidence="1">
    <location>
        <begin position="5"/>
        <end position="150"/>
    </location>
</feature>
<dbReference type="GO" id="GO:0005829">
    <property type="term" value="C:cytosol"/>
    <property type="evidence" value="ECO:0007669"/>
    <property type="project" value="TreeGrafter"/>
</dbReference>
<dbReference type="AlphaFoldDB" id="A0A2U0I0M6"/>
<dbReference type="GO" id="GO:0010181">
    <property type="term" value="F:FMN binding"/>
    <property type="evidence" value="ECO:0007669"/>
    <property type="project" value="TreeGrafter"/>
</dbReference>
<dbReference type="Gene3D" id="3.40.50.360">
    <property type="match status" value="1"/>
</dbReference>
<dbReference type="PANTHER" id="PTHR30543:SF21">
    <property type="entry name" value="NAD(P)H-DEPENDENT FMN REDUCTASE LOT6"/>
    <property type="match status" value="1"/>
</dbReference>
<dbReference type="RefSeq" id="WP_116694428.1">
    <property type="nucleotide sequence ID" value="NZ_QEHR01000005.1"/>
</dbReference>
<dbReference type="InterPro" id="IPR050712">
    <property type="entry name" value="NAD(P)H-dep_reductase"/>
</dbReference>
<dbReference type="OrthoDB" id="9812295at2"/>
<name>A0A2U0I0M6_9FLAO</name>
<dbReference type="PANTHER" id="PTHR30543">
    <property type="entry name" value="CHROMATE REDUCTASE"/>
    <property type="match status" value="1"/>
</dbReference>
<proteinExistence type="predicted"/>
<dbReference type="GO" id="GO:0016491">
    <property type="term" value="F:oxidoreductase activity"/>
    <property type="evidence" value="ECO:0007669"/>
    <property type="project" value="InterPro"/>
</dbReference>
<keyword evidence="3" id="KW-1185">Reference proteome</keyword>
<dbReference type="EMBL" id="QEHR01000005">
    <property type="protein sequence ID" value="PVW14656.1"/>
    <property type="molecule type" value="Genomic_DNA"/>
</dbReference>
<evidence type="ECO:0000313" key="2">
    <source>
        <dbReference type="EMBL" id="PVW14656.1"/>
    </source>
</evidence>
<reference evidence="2 3" key="1">
    <citation type="submission" date="2018-04" db="EMBL/GenBank/DDBJ databases">
        <title>Marixanthomonas spongiae HN-E44 sp. nov., isolated from a marine sponge.</title>
        <authorList>
            <person name="Luo L."/>
            <person name="Zhuang L."/>
        </authorList>
    </citation>
    <scope>NUCLEOTIDE SEQUENCE [LARGE SCALE GENOMIC DNA]</scope>
    <source>
        <strain evidence="2 3">HN-E44</strain>
    </source>
</reference>
<dbReference type="SUPFAM" id="SSF52218">
    <property type="entry name" value="Flavoproteins"/>
    <property type="match status" value="1"/>
</dbReference>
<evidence type="ECO:0000259" key="1">
    <source>
        <dbReference type="Pfam" id="PF03358"/>
    </source>
</evidence>
<dbReference type="Pfam" id="PF03358">
    <property type="entry name" value="FMN_red"/>
    <property type="match status" value="1"/>
</dbReference>
<dbReference type="InterPro" id="IPR005025">
    <property type="entry name" value="FMN_Rdtase-like_dom"/>
</dbReference>
<gene>
    <name evidence="2" type="ORF">DDV96_09030</name>
</gene>
<dbReference type="InterPro" id="IPR029039">
    <property type="entry name" value="Flavoprotein-like_sf"/>
</dbReference>
<protein>
    <submittedName>
        <fullName evidence="2">ACP phosphodiesterase</fullName>
    </submittedName>
</protein>
<sequence length="184" mass="20454">MKKYKIAVVVGSLRKESFNLKTAKEMMAMAPDSLSMELLDISGLPWFNEDLEENPPKEWVALREKIRDADGLLFFTPEYNRSVPGVLKNALDVGSRPYGENSWDGKPAGIVSVSIGAISGFGANHHLRQSLVFVNVPTMAQPEAYIGGAADLFDDNGKLTNDSTKDFLKTYLEVFEKWVHMIAK</sequence>